<dbReference type="OrthoDB" id="2154091at2759"/>
<dbReference type="VEuPathDB" id="FungiDB:ASPACDRAFT_121186"/>
<reference evidence="9" key="1">
    <citation type="journal article" date="2017" name="Genome Biol.">
        <title>Comparative genomics reveals high biological diversity and specific adaptations in the industrially and medically important fungal genus Aspergillus.</title>
        <authorList>
            <person name="de Vries R.P."/>
            <person name="Riley R."/>
            <person name="Wiebenga A."/>
            <person name="Aguilar-Osorio G."/>
            <person name="Amillis S."/>
            <person name="Uchima C.A."/>
            <person name="Anderluh G."/>
            <person name="Asadollahi M."/>
            <person name="Askin M."/>
            <person name="Barry K."/>
            <person name="Battaglia E."/>
            <person name="Bayram O."/>
            <person name="Benocci T."/>
            <person name="Braus-Stromeyer S.A."/>
            <person name="Caldana C."/>
            <person name="Canovas D."/>
            <person name="Cerqueira G.C."/>
            <person name="Chen F."/>
            <person name="Chen W."/>
            <person name="Choi C."/>
            <person name="Clum A."/>
            <person name="Dos Santos R.A."/>
            <person name="Damasio A.R."/>
            <person name="Diallinas G."/>
            <person name="Emri T."/>
            <person name="Fekete E."/>
            <person name="Flipphi M."/>
            <person name="Freyberg S."/>
            <person name="Gallo A."/>
            <person name="Gournas C."/>
            <person name="Habgood R."/>
            <person name="Hainaut M."/>
            <person name="Harispe M.L."/>
            <person name="Henrissat B."/>
            <person name="Hilden K.S."/>
            <person name="Hope R."/>
            <person name="Hossain A."/>
            <person name="Karabika E."/>
            <person name="Karaffa L."/>
            <person name="Karanyi Z."/>
            <person name="Krasevec N."/>
            <person name="Kuo A."/>
            <person name="Kusch H."/>
            <person name="LaButti K."/>
            <person name="Lagendijk E.L."/>
            <person name="Lapidus A."/>
            <person name="Levasseur A."/>
            <person name="Lindquist E."/>
            <person name="Lipzen A."/>
            <person name="Logrieco A.F."/>
            <person name="MacCabe A."/>
            <person name="Maekelae M.R."/>
            <person name="Malavazi I."/>
            <person name="Melin P."/>
            <person name="Meyer V."/>
            <person name="Mielnichuk N."/>
            <person name="Miskei M."/>
            <person name="Molnar A.P."/>
            <person name="Mule G."/>
            <person name="Ngan C.Y."/>
            <person name="Orejas M."/>
            <person name="Orosz E."/>
            <person name="Ouedraogo J.P."/>
            <person name="Overkamp K.M."/>
            <person name="Park H.-S."/>
            <person name="Perrone G."/>
            <person name="Piumi F."/>
            <person name="Punt P.J."/>
            <person name="Ram A.F."/>
            <person name="Ramon A."/>
            <person name="Rauscher S."/>
            <person name="Record E."/>
            <person name="Riano-Pachon D.M."/>
            <person name="Robert V."/>
            <person name="Roehrig J."/>
            <person name="Ruller R."/>
            <person name="Salamov A."/>
            <person name="Salih N.S."/>
            <person name="Samson R.A."/>
            <person name="Sandor E."/>
            <person name="Sanguinetti M."/>
            <person name="Schuetze T."/>
            <person name="Sepcic K."/>
            <person name="Shelest E."/>
            <person name="Sherlock G."/>
            <person name="Sophianopoulou V."/>
            <person name="Squina F.M."/>
            <person name="Sun H."/>
            <person name="Susca A."/>
            <person name="Todd R.B."/>
            <person name="Tsang A."/>
            <person name="Unkles S.E."/>
            <person name="van de Wiele N."/>
            <person name="van Rossen-Uffink D."/>
            <person name="Oliveira J.V."/>
            <person name="Vesth T.C."/>
            <person name="Visser J."/>
            <person name="Yu J.-H."/>
            <person name="Zhou M."/>
            <person name="Andersen M.R."/>
            <person name="Archer D.B."/>
            <person name="Baker S.E."/>
            <person name="Benoit I."/>
            <person name="Brakhage A.A."/>
            <person name="Braus G.H."/>
            <person name="Fischer R."/>
            <person name="Frisvad J.C."/>
            <person name="Goldman G.H."/>
            <person name="Houbraken J."/>
            <person name="Oakley B."/>
            <person name="Pocsi I."/>
            <person name="Scazzocchio C."/>
            <person name="Seiboth B."/>
            <person name="vanKuyk P.A."/>
            <person name="Wortman J."/>
            <person name="Dyer P.S."/>
            <person name="Grigoriev I.V."/>
        </authorList>
    </citation>
    <scope>NUCLEOTIDE SEQUENCE [LARGE SCALE GENOMIC DNA]</scope>
    <source>
        <strain evidence="9">ATCC 16872 / CBS 172.66 / WB 5094</strain>
    </source>
</reference>
<dbReference type="PANTHER" id="PTHR47654:SF5">
    <property type="entry name" value="TRANSCRIPTION FACTOR DOMAIN-CONTAINING PROTEIN"/>
    <property type="match status" value="1"/>
</dbReference>
<organism evidence="8 9">
    <name type="scientific">Aspergillus aculeatus (strain ATCC 16872 / CBS 172.66 / WB 5094)</name>
    <dbReference type="NCBI Taxonomy" id="690307"/>
    <lineage>
        <taxon>Eukaryota</taxon>
        <taxon>Fungi</taxon>
        <taxon>Dikarya</taxon>
        <taxon>Ascomycota</taxon>
        <taxon>Pezizomycotina</taxon>
        <taxon>Eurotiomycetes</taxon>
        <taxon>Eurotiomycetidae</taxon>
        <taxon>Eurotiales</taxon>
        <taxon>Aspergillaceae</taxon>
        <taxon>Aspergillus</taxon>
        <taxon>Aspergillus subgen. Circumdati</taxon>
    </lineage>
</organism>
<feature type="region of interest" description="Disordered" evidence="5">
    <location>
        <begin position="15"/>
        <end position="97"/>
    </location>
</feature>
<dbReference type="GO" id="GO:0003677">
    <property type="term" value="F:DNA binding"/>
    <property type="evidence" value="ECO:0007669"/>
    <property type="project" value="UniProtKB-KW"/>
</dbReference>
<feature type="transmembrane region" description="Helical" evidence="6">
    <location>
        <begin position="190"/>
        <end position="209"/>
    </location>
</feature>
<dbReference type="AlphaFoldDB" id="A0A1L9WR27"/>
<evidence type="ECO:0000256" key="6">
    <source>
        <dbReference type="SAM" id="Phobius"/>
    </source>
</evidence>
<dbReference type="InterPro" id="IPR036864">
    <property type="entry name" value="Zn2-C6_fun-type_DNA-bd_sf"/>
</dbReference>
<evidence type="ECO:0000256" key="5">
    <source>
        <dbReference type="SAM" id="MobiDB-lite"/>
    </source>
</evidence>
<dbReference type="CDD" id="cd00067">
    <property type="entry name" value="GAL4"/>
    <property type="match status" value="1"/>
</dbReference>
<dbReference type="GeneID" id="30970221"/>
<feature type="region of interest" description="Disordered" evidence="5">
    <location>
        <begin position="240"/>
        <end position="260"/>
    </location>
</feature>
<sequence length="303" mass="34028">MEISRVLNYIDEAPKWVGMGGTDDIRQLPRQQPEPQPSPERQSQPSEEPSPLPLALPFPRSTITTTTSTTTTTTTTPNSTSHTIIRNKKPIPRQAGRGYAPKSRAALACNSCRQGKFKCTGEKNQCQRCAMLGKQCWYPAHKRERIQREMDQLVTEANEYRLMLELLLSRVNKEDAEDISALLFKVTTGYLFFLFLLYLLAWTNIGTMVEVRKVGVMGRQVDLTFAPLDKQLLDDWIGESSDSSGENIGENPCQHPGSSACPQNRTAFYSLRLPAQDPHAIALSSHGRLSWRSQGGRSWNGRF</sequence>
<dbReference type="InterPro" id="IPR053230">
    <property type="entry name" value="Trans_reg_galc"/>
</dbReference>
<dbReference type="Proteomes" id="UP000184546">
    <property type="component" value="Unassembled WGS sequence"/>
</dbReference>
<keyword evidence="6" id="KW-1133">Transmembrane helix</keyword>
<keyword evidence="6" id="KW-0472">Membrane</keyword>
<name>A0A1L9WR27_ASPA1</name>
<dbReference type="EMBL" id="KV878979">
    <property type="protein sequence ID" value="OJJ98635.1"/>
    <property type="molecule type" value="Genomic_DNA"/>
</dbReference>
<proteinExistence type="predicted"/>
<evidence type="ECO:0000313" key="9">
    <source>
        <dbReference type="Proteomes" id="UP000184546"/>
    </source>
</evidence>
<evidence type="ECO:0000256" key="2">
    <source>
        <dbReference type="ARBA" id="ARBA00023125"/>
    </source>
</evidence>
<dbReference type="GO" id="GO:0008270">
    <property type="term" value="F:zinc ion binding"/>
    <property type="evidence" value="ECO:0007669"/>
    <property type="project" value="InterPro"/>
</dbReference>
<dbReference type="GO" id="GO:0000981">
    <property type="term" value="F:DNA-binding transcription factor activity, RNA polymerase II-specific"/>
    <property type="evidence" value="ECO:0007669"/>
    <property type="project" value="InterPro"/>
</dbReference>
<evidence type="ECO:0000256" key="4">
    <source>
        <dbReference type="ARBA" id="ARBA00023242"/>
    </source>
</evidence>
<gene>
    <name evidence="8" type="ORF">ASPACDRAFT_121186</name>
</gene>
<dbReference type="InterPro" id="IPR001138">
    <property type="entry name" value="Zn2Cys6_DnaBD"/>
</dbReference>
<evidence type="ECO:0000256" key="1">
    <source>
        <dbReference type="ARBA" id="ARBA00023015"/>
    </source>
</evidence>
<dbReference type="SMART" id="SM00066">
    <property type="entry name" value="GAL4"/>
    <property type="match status" value="1"/>
</dbReference>
<feature type="domain" description="Zn(2)-C6 fungal-type" evidence="7">
    <location>
        <begin position="108"/>
        <end position="138"/>
    </location>
</feature>
<dbReference type="PANTHER" id="PTHR47654">
    <property type="entry name" value="ZN(II)2CYS6 TRANSCRIPTION FACTOR (EUROFUNG)-RELATED"/>
    <property type="match status" value="1"/>
</dbReference>
<evidence type="ECO:0000313" key="8">
    <source>
        <dbReference type="EMBL" id="OJJ98635.1"/>
    </source>
</evidence>
<keyword evidence="2" id="KW-0238">DNA-binding</keyword>
<accession>A0A1L9WR27</accession>
<dbReference type="Pfam" id="PF00172">
    <property type="entry name" value="Zn_clus"/>
    <property type="match status" value="1"/>
</dbReference>
<dbReference type="SUPFAM" id="SSF57701">
    <property type="entry name" value="Zn2/Cys6 DNA-binding domain"/>
    <property type="match status" value="1"/>
</dbReference>
<dbReference type="GO" id="GO:0009893">
    <property type="term" value="P:positive regulation of metabolic process"/>
    <property type="evidence" value="ECO:0007669"/>
    <property type="project" value="UniProtKB-ARBA"/>
</dbReference>
<keyword evidence="6" id="KW-0812">Transmembrane</keyword>
<keyword evidence="3" id="KW-0804">Transcription</keyword>
<dbReference type="PROSITE" id="PS00463">
    <property type="entry name" value="ZN2_CY6_FUNGAL_1"/>
    <property type="match status" value="1"/>
</dbReference>
<dbReference type="PROSITE" id="PS50048">
    <property type="entry name" value="ZN2_CY6_FUNGAL_2"/>
    <property type="match status" value="1"/>
</dbReference>
<evidence type="ECO:0000259" key="7">
    <source>
        <dbReference type="PROSITE" id="PS50048"/>
    </source>
</evidence>
<feature type="compositionally biased region" description="Low complexity" evidence="5">
    <location>
        <begin position="57"/>
        <end position="83"/>
    </location>
</feature>
<evidence type="ECO:0000256" key="3">
    <source>
        <dbReference type="ARBA" id="ARBA00023163"/>
    </source>
</evidence>
<keyword evidence="9" id="KW-1185">Reference proteome</keyword>
<dbReference type="RefSeq" id="XP_020054975.1">
    <property type="nucleotide sequence ID" value="XM_020196407.1"/>
</dbReference>
<dbReference type="Gene3D" id="4.10.240.10">
    <property type="entry name" value="Zn(2)-C6 fungal-type DNA-binding domain"/>
    <property type="match status" value="1"/>
</dbReference>
<keyword evidence="4" id="KW-0539">Nucleus</keyword>
<protein>
    <recommendedName>
        <fullName evidence="7">Zn(2)-C6 fungal-type domain-containing protein</fullName>
    </recommendedName>
</protein>
<keyword evidence="1" id="KW-0805">Transcription regulation</keyword>